<proteinExistence type="inferred from homology"/>
<keyword evidence="4" id="KW-0805">Transcription regulation</keyword>
<dbReference type="InterPro" id="IPR000232">
    <property type="entry name" value="HSF_DNA-bd"/>
</dbReference>
<evidence type="ECO:0000256" key="9">
    <source>
        <dbReference type="ARBA" id="ARBA00023242"/>
    </source>
</evidence>
<keyword evidence="9" id="KW-0539">Nucleus</keyword>
<dbReference type="FunFam" id="1.10.10.10:FF:000057">
    <property type="entry name" value="Heat shock transcription factor 1"/>
    <property type="match status" value="1"/>
</dbReference>
<dbReference type="PANTHER" id="PTHR10015:SF448">
    <property type="entry name" value="HEAT STRESS TRANSCRIPTION FACTOR A-7A-LIKE"/>
    <property type="match status" value="1"/>
</dbReference>
<evidence type="ECO:0000256" key="8">
    <source>
        <dbReference type="ARBA" id="ARBA00023163"/>
    </source>
</evidence>
<comment type="caution">
    <text evidence="15">The sequence shown here is derived from an EMBL/GenBank/DDBJ whole genome shotgun (WGS) entry which is preliminary data.</text>
</comment>
<evidence type="ECO:0000259" key="14">
    <source>
        <dbReference type="PROSITE" id="PS00434"/>
    </source>
</evidence>
<reference evidence="15 16" key="1">
    <citation type="submission" date="2019-12" db="EMBL/GenBank/DDBJ databases">
        <authorList>
            <person name="Alioto T."/>
            <person name="Alioto T."/>
            <person name="Gomez Garrido J."/>
        </authorList>
    </citation>
    <scope>NUCLEOTIDE SEQUENCE [LARGE SCALE GENOMIC DNA]</scope>
</reference>
<comment type="function">
    <text evidence="10">DNA-binding protein that specifically binds heat shock promoter elements (HSE) and activates transcription.</text>
</comment>
<dbReference type="Gramene" id="OE9A079616T1">
    <property type="protein sequence ID" value="OE9A079616C1"/>
    <property type="gene ID" value="OE9A079616"/>
</dbReference>
<evidence type="ECO:0000313" key="15">
    <source>
        <dbReference type="EMBL" id="CAA3026477.1"/>
    </source>
</evidence>
<dbReference type="EMBL" id="CACTIH010009161">
    <property type="protein sequence ID" value="CAA3026477.1"/>
    <property type="molecule type" value="Genomic_DNA"/>
</dbReference>
<keyword evidence="5" id="KW-0346">Stress response</keyword>
<dbReference type="InterPro" id="IPR036388">
    <property type="entry name" value="WH-like_DNA-bd_sf"/>
</dbReference>
<evidence type="ECO:0000256" key="3">
    <source>
        <dbReference type="ARBA" id="ARBA00022553"/>
    </source>
</evidence>
<dbReference type="PRINTS" id="PR00056">
    <property type="entry name" value="HSFDOMAIN"/>
</dbReference>
<comment type="subcellular location">
    <subcellularLocation>
        <location evidence="1">Nucleus</location>
    </subcellularLocation>
</comment>
<evidence type="ECO:0000256" key="5">
    <source>
        <dbReference type="ARBA" id="ARBA00023016"/>
    </source>
</evidence>
<dbReference type="PANTHER" id="PTHR10015">
    <property type="entry name" value="HEAT SHOCK TRANSCRIPTION FACTOR"/>
    <property type="match status" value="1"/>
</dbReference>
<dbReference type="GO" id="GO:0034605">
    <property type="term" value="P:cellular response to heat"/>
    <property type="evidence" value="ECO:0007669"/>
    <property type="project" value="TreeGrafter"/>
</dbReference>
<keyword evidence="8" id="KW-0804">Transcription</keyword>
<evidence type="ECO:0000256" key="12">
    <source>
        <dbReference type="RuleBase" id="RU004020"/>
    </source>
</evidence>
<dbReference type="Gene3D" id="1.10.10.10">
    <property type="entry name" value="Winged helix-like DNA-binding domain superfamily/Winged helix DNA-binding domain"/>
    <property type="match status" value="1"/>
</dbReference>
<dbReference type="GO" id="GO:0006357">
    <property type="term" value="P:regulation of transcription by RNA polymerase II"/>
    <property type="evidence" value="ECO:0007669"/>
    <property type="project" value="TreeGrafter"/>
</dbReference>
<evidence type="ECO:0000256" key="4">
    <source>
        <dbReference type="ARBA" id="ARBA00023015"/>
    </source>
</evidence>
<evidence type="ECO:0000256" key="2">
    <source>
        <dbReference type="ARBA" id="ARBA00006403"/>
    </source>
</evidence>
<evidence type="ECO:0000256" key="7">
    <source>
        <dbReference type="ARBA" id="ARBA00023159"/>
    </source>
</evidence>
<dbReference type="SMART" id="SM00415">
    <property type="entry name" value="HSF"/>
    <property type="match status" value="1"/>
</dbReference>
<keyword evidence="16" id="KW-1185">Reference proteome</keyword>
<evidence type="ECO:0000256" key="10">
    <source>
        <dbReference type="ARBA" id="ARBA00055747"/>
    </source>
</evidence>
<dbReference type="AlphaFoldDB" id="A0A8S0UZS9"/>
<accession>A0A8S0UZS9</accession>
<keyword evidence="13" id="KW-0175">Coiled coil</keyword>
<evidence type="ECO:0000256" key="11">
    <source>
        <dbReference type="ARBA" id="ARBA00081483"/>
    </source>
</evidence>
<dbReference type="GO" id="GO:0003700">
    <property type="term" value="F:DNA-binding transcription factor activity"/>
    <property type="evidence" value="ECO:0007669"/>
    <property type="project" value="InterPro"/>
</dbReference>
<organism evidence="15 16">
    <name type="scientific">Olea europaea subsp. europaea</name>
    <dbReference type="NCBI Taxonomy" id="158383"/>
    <lineage>
        <taxon>Eukaryota</taxon>
        <taxon>Viridiplantae</taxon>
        <taxon>Streptophyta</taxon>
        <taxon>Embryophyta</taxon>
        <taxon>Tracheophyta</taxon>
        <taxon>Spermatophyta</taxon>
        <taxon>Magnoliopsida</taxon>
        <taxon>eudicotyledons</taxon>
        <taxon>Gunneridae</taxon>
        <taxon>Pentapetalae</taxon>
        <taxon>asterids</taxon>
        <taxon>lamiids</taxon>
        <taxon>Lamiales</taxon>
        <taxon>Oleaceae</taxon>
        <taxon>Oleeae</taxon>
        <taxon>Olea</taxon>
    </lineage>
</organism>
<keyword evidence="3" id="KW-0597">Phosphoprotein</keyword>
<gene>
    <name evidence="15" type="ORF">OLEA9_A079616</name>
</gene>
<sequence length="388" mass="44716">MEQELKRNMEQNSGQYEVLITTVKEEPLIVLDDDEEENIVCGGGGGACTVVPKPMEGLREIGPSPFLKKTFEMVDDPATEDIISWGSMRNSFIVWDPHKFSTDLLPKNFKHNNFSSFVRQLNTYRFRKIHSDRWEFANEGFQQGKKHLLNHITRRQKNPQIMPQHGAAQSWLSVTKNGVEDEIEKLRTDQNVLKAEISKLRQQQGNMEHYLAAIKDHLQDTEMKQKHTVVFTMKALKNPGILQNFIQKKKKKRALACGEILKKRRMDAPNLGNGSLQEAMRTIDIEEVADMNADYKKLQGQEELTTIQTEIQTMFSSDESNSSYLSSENFVLWEKLMEDDKIYDAEQAEEEATERQQQDLVMELEDLLAKPLEWNMHEKGLVIPVSTA</sequence>
<protein>
    <recommendedName>
        <fullName evidence="11">Heat stress transcription factor</fullName>
    </recommendedName>
</protein>
<dbReference type="Proteomes" id="UP000594638">
    <property type="component" value="Unassembled WGS sequence"/>
</dbReference>
<dbReference type="Gramene" id="OE9A079616T2">
    <property type="protein sequence ID" value="OE9A079616C2"/>
    <property type="gene ID" value="OE9A079616"/>
</dbReference>
<name>A0A8S0UZS9_OLEEU</name>
<keyword evidence="7" id="KW-0010">Activator</keyword>
<dbReference type="InterPro" id="IPR036390">
    <property type="entry name" value="WH_DNA-bd_sf"/>
</dbReference>
<comment type="similarity">
    <text evidence="2 12">Belongs to the HSF family.</text>
</comment>
<evidence type="ECO:0000313" key="16">
    <source>
        <dbReference type="Proteomes" id="UP000594638"/>
    </source>
</evidence>
<dbReference type="GO" id="GO:0000978">
    <property type="term" value="F:RNA polymerase II cis-regulatory region sequence-specific DNA binding"/>
    <property type="evidence" value="ECO:0007669"/>
    <property type="project" value="TreeGrafter"/>
</dbReference>
<dbReference type="GO" id="GO:0005634">
    <property type="term" value="C:nucleus"/>
    <property type="evidence" value="ECO:0007669"/>
    <property type="project" value="UniProtKB-SubCell"/>
</dbReference>
<evidence type="ECO:0000256" key="13">
    <source>
        <dbReference type="SAM" id="Coils"/>
    </source>
</evidence>
<keyword evidence="6" id="KW-0238">DNA-binding</keyword>
<dbReference type="OrthoDB" id="60033at2759"/>
<feature type="domain" description="HSF-type DNA-binding" evidence="14">
    <location>
        <begin position="105"/>
        <end position="129"/>
    </location>
</feature>
<dbReference type="PROSITE" id="PS00434">
    <property type="entry name" value="HSF_DOMAIN"/>
    <property type="match status" value="1"/>
</dbReference>
<dbReference type="SUPFAM" id="SSF46785">
    <property type="entry name" value="Winged helix' DNA-binding domain"/>
    <property type="match status" value="1"/>
</dbReference>
<feature type="coiled-coil region" evidence="13">
    <location>
        <begin position="176"/>
        <end position="203"/>
    </location>
</feature>
<evidence type="ECO:0000256" key="6">
    <source>
        <dbReference type="ARBA" id="ARBA00023125"/>
    </source>
</evidence>
<evidence type="ECO:0000256" key="1">
    <source>
        <dbReference type="ARBA" id="ARBA00004123"/>
    </source>
</evidence>
<dbReference type="Pfam" id="PF00447">
    <property type="entry name" value="HSF_DNA-bind"/>
    <property type="match status" value="1"/>
</dbReference>